<dbReference type="PANTHER" id="PTHR43537:SF5">
    <property type="entry name" value="UXU OPERON TRANSCRIPTIONAL REGULATOR"/>
    <property type="match status" value="1"/>
</dbReference>
<evidence type="ECO:0000256" key="3">
    <source>
        <dbReference type="ARBA" id="ARBA00023163"/>
    </source>
</evidence>
<dbReference type="SMART" id="SM00345">
    <property type="entry name" value="HTH_GNTR"/>
    <property type="match status" value="2"/>
</dbReference>
<gene>
    <name evidence="7" type="ORF">G5B36_14145</name>
    <name evidence="6" type="ORF">L0N08_05025</name>
</gene>
<evidence type="ECO:0000313" key="6">
    <source>
        <dbReference type="EMBL" id="MCG4744766.1"/>
    </source>
</evidence>
<dbReference type="AlphaFoldDB" id="A0AAW5BWY3"/>
<reference evidence="6" key="3">
    <citation type="submission" date="2022-01" db="EMBL/GenBank/DDBJ databases">
        <title>Collection of gut derived symbiotic bacterial strains cultured from healthy donors.</title>
        <authorList>
            <person name="Lin H."/>
            <person name="Kohout C."/>
            <person name="Waligurski E."/>
            <person name="Pamer E.G."/>
        </authorList>
    </citation>
    <scope>NUCLEOTIDE SEQUENCE</scope>
    <source>
        <strain evidence="6">DFI.6.55</strain>
    </source>
</reference>
<dbReference type="CDD" id="cd07377">
    <property type="entry name" value="WHTH_GntR"/>
    <property type="match status" value="2"/>
</dbReference>
<evidence type="ECO:0000313" key="7">
    <source>
        <dbReference type="EMBL" id="NSJ49831.1"/>
    </source>
</evidence>
<dbReference type="PANTHER" id="PTHR43537">
    <property type="entry name" value="TRANSCRIPTIONAL REGULATOR, GNTR FAMILY"/>
    <property type="match status" value="1"/>
</dbReference>
<evidence type="ECO:0000313" key="8">
    <source>
        <dbReference type="Proteomes" id="UP000669239"/>
    </source>
</evidence>
<evidence type="ECO:0000256" key="4">
    <source>
        <dbReference type="SAM" id="MobiDB-lite"/>
    </source>
</evidence>
<comment type="caution">
    <text evidence="6">The sequence shown here is derived from an EMBL/GenBank/DDBJ whole genome shotgun (WGS) entry which is preliminary data.</text>
</comment>
<dbReference type="InterPro" id="IPR036388">
    <property type="entry name" value="WH-like_DNA-bd_sf"/>
</dbReference>
<accession>A0AAW5BWY3</accession>
<feature type="domain" description="HTH gntR-type" evidence="5">
    <location>
        <begin position="255"/>
        <end position="323"/>
    </location>
</feature>
<evidence type="ECO:0000313" key="9">
    <source>
        <dbReference type="Proteomes" id="UP001299608"/>
    </source>
</evidence>
<dbReference type="Proteomes" id="UP001299608">
    <property type="component" value="Unassembled WGS sequence"/>
</dbReference>
<dbReference type="EMBL" id="JAKNGE010000005">
    <property type="protein sequence ID" value="MCG4744766.1"/>
    <property type="molecule type" value="Genomic_DNA"/>
</dbReference>
<dbReference type="Pfam" id="PF00392">
    <property type="entry name" value="GntR"/>
    <property type="match status" value="2"/>
</dbReference>
<keyword evidence="1" id="KW-0805">Transcription regulation</keyword>
<dbReference type="Gene3D" id="1.10.10.10">
    <property type="entry name" value="Winged helix-like DNA-binding domain superfamily/Winged helix DNA-binding domain"/>
    <property type="match status" value="2"/>
</dbReference>
<feature type="compositionally biased region" description="Low complexity" evidence="4">
    <location>
        <begin position="495"/>
        <end position="515"/>
    </location>
</feature>
<feature type="domain" description="HTH gntR-type" evidence="5">
    <location>
        <begin position="5"/>
        <end position="73"/>
    </location>
</feature>
<dbReference type="GO" id="GO:0003700">
    <property type="term" value="F:DNA-binding transcription factor activity"/>
    <property type="evidence" value="ECO:0007669"/>
    <property type="project" value="InterPro"/>
</dbReference>
<protein>
    <submittedName>
        <fullName evidence="6">GntR family transcriptional regulator</fullName>
    </submittedName>
</protein>
<sequence>MEEKRTLYDYLYRNLKEQILNGYFACGERLPSLNELCEMYHVGIRTAKDVIRALKEEGLIKTEERKPSYVTYCRPQCTPDTYLVQSVLKGRTSILQVYRTMELLLPAIYTFSLEVCSSDMQKLCFAQLYKDSRKDLRTRWKSASLSLYRLLDASGNLLFRDVLTHLELYARIPFFLEQEQEECFSFPYTQYGNPMWIVDAAGTGNPSAIHQQFRSMYASLTRSVEMYLADTCSRHPSAAEEREDMFHWHIQPGRDHYYMQITRSLIDQIGLGLYGDGDFLPPEAVLAEQYKVSVSTIRKAIAMLNKTGFCQTYNVKGTQVTLFNDNATMRCMKNKVFKRDTLTYLSGLQFMAIAVRPAALLAFEQIDAGRLEELSLALKAPYAIPLDLLIRCVMECLPLQPYRAILNEVTGTLRWGYYYSFFSAGIQADNPLDRISMSACQSLIRGDKEAFAIQLSQCYCHILEFVRDFLADCGLPEARNFVTPRPELLGWEAFGPGPSEPGLPESELPEPGLPE</sequence>
<reference evidence="7 8" key="1">
    <citation type="journal article" date="2020" name="Cell Host Microbe">
        <title>Functional and Genomic Variation between Human-Derived Isolates of Lachnospiraceae Reveals Inter- and Intra-Species Diversity.</title>
        <authorList>
            <person name="Sorbara M.T."/>
            <person name="Littmann E.R."/>
            <person name="Fontana E."/>
            <person name="Moody T.U."/>
            <person name="Kohout C.E."/>
            <person name="Gjonbalaj M."/>
            <person name="Eaton V."/>
            <person name="Seok R."/>
            <person name="Leiner I.M."/>
            <person name="Pamer E.G."/>
        </authorList>
    </citation>
    <scope>NUCLEOTIDE SEQUENCE [LARGE SCALE GENOMIC DNA]</scope>
    <source>
        <strain evidence="7 8">MSK.1.17</strain>
    </source>
</reference>
<evidence type="ECO:0000259" key="5">
    <source>
        <dbReference type="PROSITE" id="PS50949"/>
    </source>
</evidence>
<dbReference type="PROSITE" id="PS50949">
    <property type="entry name" value="HTH_GNTR"/>
    <property type="match status" value="2"/>
</dbReference>
<name>A0AAW5BWY3_9FIRM</name>
<dbReference type="InterPro" id="IPR036390">
    <property type="entry name" value="WH_DNA-bd_sf"/>
</dbReference>
<dbReference type="GO" id="GO:0003677">
    <property type="term" value="F:DNA binding"/>
    <property type="evidence" value="ECO:0007669"/>
    <property type="project" value="UniProtKB-KW"/>
</dbReference>
<dbReference type="InterPro" id="IPR000524">
    <property type="entry name" value="Tscrpt_reg_HTH_GntR"/>
</dbReference>
<proteinExistence type="predicted"/>
<dbReference type="RefSeq" id="WP_117558151.1">
    <property type="nucleotide sequence ID" value="NZ_BAABZL010000001.1"/>
</dbReference>
<keyword evidence="3" id="KW-0804">Transcription</keyword>
<feature type="region of interest" description="Disordered" evidence="4">
    <location>
        <begin position="493"/>
        <end position="515"/>
    </location>
</feature>
<dbReference type="GeneID" id="97206844"/>
<keyword evidence="2" id="KW-0238">DNA-binding</keyword>
<keyword evidence="8" id="KW-1185">Reference proteome</keyword>
<dbReference type="Proteomes" id="UP000669239">
    <property type="component" value="Unassembled WGS sequence"/>
</dbReference>
<evidence type="ECO:0000256" key="1">
    <source>
        <dbReference type="ARBA" id="ARBA00023015"/>
    </source>
</evidence>
<dbReference type="SUPFAM" id="SSF46785">
    <property type="entry name" value="Winged helix' DNA-binding domain"/>
    <property type="match status" value="2"/>
</dbReference>
<organism evidence="6 9">
    <name type="scientific">Enterocloster aldenensis</name>
    <dbReference type="NCBI Taxonomy" id="358742"/>
    <lineage>
        <taxon>Bacteria</taxon>
        <taxon>Bacillati</taxon>
        <taxon>Bacillota</taxon>
        <taxon>Clostridia</taxon>
        <taxon>Lachnospirales</taxon>
        <taxon>Lachnospiraceae</taxon>
        <taxon>Enterocloster</taxon>
    </lineage>
</organism>
<evidence type="ECO:0000256" key="2">
    <source>
        <dbReference type="ARBA" id="ARBA00023125"/>
    </source>
</evidence>
<dbReference type="EMBL" id="JAAITT010000019">
    <property type="protein sequence ID" value="NSJ49831.1"/>
    <property type="molecule type" value="Genomic_DNA"/>
</dbReference>
<reference evidence="7" key="2">
    <citation type="submission" date="2020-02" db="EMBL/GenBank/DDBJ databases">
        <authorList>
            <person name="Littmann E."/>
            <person name="Sorbara M."/>
        </authorList>
    </citation>
    <scope>NUCLEOTIDE SEQUENCE</scope>
    <source>
        <strain evidence="7">MSK.1.17</strain>
    </source>
</reference>